<proteinExistence type="predicted"/>
<dbReference type="AlphaFoldDB" id="A0A1Z5IDU0"/>
<feature type="domain" description="HTH marR-type" evidence="1">
    <location>
        <begin position="12"/>
        <end position="164"/>
    </location>
</feature>
<dbReference type="EMBL" id="BCMF01000009">
    <property type="protein sequence ID" value="GAW99916.1"/>
    <property type="molecule type" value="Genomic_DNA"/>
</dbReference>
<dbReference type="PROSITE" id="PS50995">
    <property type="entry name" value="HTH_MARR_2"/>
    <property type="match status" value="1"/>
</dbReference>
<dbReference type="Gene3D" id="1.10.10.10">
    <property type="entry name" value="Winged helix-like DNA-binding domain superfamily/Winged helix DNA-binding domain"/>
    <property type="match status" value="1"/>
</dbReference>
<dbReference type="Proteomes" id="UP000198374">
    <property type="component" value="Unassembled WGS sequence"/>
</dbReference>
<dbReference type="PANTHER" id="PTHR33164:SF43">
    <property type="entry name" value="HTH-TYPE TRANSCRIPTIONAL REPRESSOR YETL"/>
    <property type="match status" value="1"/>
</dbReference>
<dbReference type="SUPFAM" id="SSF46785">
    <property type="entry name" value="Winged helix' DNA-binding domain"/>
    <property type="match status" value="1"/>
</dbReference>
<comment type="caution">
    <text evidence="2">The sequence shown here is derived from an EMBL/GenBank/DDBJ whole genome shotgun (WGS) entry which is preliminary data.</text>
</comment>
<dbReference type="PANTHER" id="PTHR33164">
    <property type="entry name" value="TRANSCRIPTIONAL REGULATOR, MARR FAMILY"/>
    <property type="match status" value="1"/>
</dbReference>
<dbReference type="InterPro" id="IPR039422">
    <property type="entry name" value="MarR/SlyA-like"/>
</dbReference>
<gene>
    <name evidence="2" type="primary">marR_13</name>
    <name evidence="2" type="ORF">IWT30_01896</name>
</gene>
<keyword evidence="3" id="KW-1185">Reference proteome</keyword>
<name>A0A1Z5IDU0_9LACO</name>
<dbReference type="Pfam" id="PF12802">
    <property type="entry name" value="MarR_2"/>
    <property type="match status" value="1"/>
</dbReference>
<dbReference type="OrthoDB" id="1926989at2"/>
<evidence type="ECO:0000259" key="1">
    <source>
        <dbReference type="PROSITE" id="PS50995"/>
    </source>
</evidence>
<dbReference type="GO" id="GO:0003700">
    <property type="term" value="F:DNA-binding transcription factor activity"/>
    <property type="evidence" value="ECO:0007669"/>
    <property type="project" value="InterPro"/>
</dbReference>
<accession>A0A1Z5IDU0</accession>
<evidence type="ECO:0000313" key="2">
    <source>
        <dbReference type="EMBL" id="GAW99916.1"/>
    </source>
</evidence>
<evidence type="ECO:0000313" key="3">
    <source>
        <dbReference type="Proteomes" id="UP000198374"/>
    </source>
</evidence>
<dbReference type="InterPro" id="IPR036388">
    <property type="entry name" value="WH-like_DNA-bd_sf"/>
</dbReference>
<dbReference type="GO" id="GO:0006950">
    <property type="term" value="P:response to stress"/>
    <property type="evidence" value="ECO:0007669"/>
    <property type="project" value="TreeGrafter"/>
</dbReference>
<dbReference type="SMART" id="SM00347">
    <property type="entry name" value="HTH_MARR"/>
    <property type="match status" value="1"/>
</dbReference>
<sequence length="175" mass="19901">MEKGNFKDRPNATRLALSISKVNSDIDIDTVQQFLNFQYSYREMQRQYDAVLAKYQLTESRFVILMFLYEAPHRQLLPLQLAEKLGATRATVSKLLRGLVDQGRVNKQPSPTDKRATLIGLTAEGERVLLDFLPHNFSAVKTLFGDLSSNELTTLSHLLAKIQNGTQTLEQEMEK</sequence>
<organism evidence="2 3">
    <name type="scientific">Secundilactobacillus mixtipabuli</name>
    <dbReference type="NCBI Taxonomy" id="1435342"/>
    <lineage>
        <taxon>Bacteria</taxon>
        <taxon>Bacillati</taxon>
        <taxon>Bacillota</taxon>
        <taxon>Bacilli</taxon>
        <taxon>Lactobacillales</taxon>
        <taxon>Lactobacillaceae</taxon>
        <taxon>Secundilactobacillus</taxon>
    </lineage>
</organism>
<dbReference type="InterPro" id="IPR036390">
    <property type="entry name" value="WH_DNA-bd_sf"/>
</dbReference>
<dbReference type="InterPro" id="IPR000835">
    <property type="entry name" value="HTH_MarR-typ"/>
</dbReference>
<dbReference type="PRINTS" id="PR00598">
    <property type="entry name" value="HTHMARR"/>
</dbReference>
<protein>
    <submittedName>
        <fullName evidence="2">MarR family transcriptional regulator</fullName>
    </submittedName>
</protein>
<dbReference type="RefSeq" id="WP_089109704.1">
    <property type="nucleotide sequence ID" value="NZ_BCMF01000009.1"/>
</dbReference>
<reference evidence="2 3" key="1">
    <citation type="submission" date="2015-11" db="EMBL/GenBank/DDBJ databases">
        <title>Draft genome sequences of new species of the genus Lactobacillus isolated from orchardgrass silage.</title>
        <authorList>
            <person name="Tohno M."/>
            <person name="Tanizawa Y."/>
            <person name="Arita M."/>
        </authorList>
    </citation>
    <scope>NUCLEOTIDE SEQUENCE [LARGE SCALE GENOMIC DNA]</scope>
    <source>
        <strain evidence="2 3">IWT30</strain>
    </source>
</reference>